<protein>
    <submittedName>
        <fullName evidence="2">Cholesterol esterase</fullName>
    </submittedName>
</protein>
<keyword evidence="1" id="KW-0472">Membrane</keyword>
<dbReference type="AlphaFoldDB" id="A0A5S4GA32"/>
<comment type="caution">
    <text evidence="2">The sequence shown here is derived from an EMBL/GenBank/DDBJ whole genome shotgun (WGS) entry which is preliminary data.</text>
</comment>
<dbReference type="Pfam" id="PF19741">
    <property type="entry name" value="DUF6230"/>
    <property type="match status" value="1"/>
</dbReference>
<keyword evidence="1" id="KW-0812">Transmembrane</keyword>
<organism evidence="2 3">
    <name type="scientific">Nonomuraea zeae</name>
    <dbReference type="NCBI Taxonomy" id="1642303"/>
    <lineage>
        <taxon>Bacteria</taxon>
        <taxon>Bacillati</taxon>
        <taxon>Actinomycetota</taxon>
        <taxon>Actinomycetes</taxon>
        <taxon>Streptosporangiales</taxon>
        <taxon>Streptosporangiaceae</taxon>
        <taxon>Nonomuraea</taxon>
    </lineage>
</organism>
<keyword evidence="3" id="KW-1185">Reference proteome</keyword>
<gene>
    <name evidence="2" type="ORF">ETD85_31535</name>
</gene>
<evidence type="ECO:0000313" key="2">
    <source>
        <dbReference type="EMBL" id="TMR29722.1"/>
    </source>
</evidence>
<sequence length="225" mass="23422">MLGNRPGCDCLEEIAGSPEGRGEGERIMAEQGRVRWKRFGLLLVPVAAMTSLLVGATAQGVIGATFVVSGSSFKLFAGELRGQGFTLATDVDRTKKGRLVPVIVAGIRRSAVTGLCTSALVKTPVGTVTLRLTGGQGGNEVNIDDLVIDVAVGQTAASIRDLELGRDASTLDEVPDGRGPAGTFGSQARTVTLHNVRLGAWAVTAATFSLPDLGLKIVRGEDECY</sequence>
<reference evidence="2 3" key="1">
    <citation type="submission" date="2019-05" db="EMBL/GenBank/DDBJ databases">
        <title>Draft genome sequence of Nonomuraea zeae DSM 100528.</title>
        <authorList>
            <person name="Saricaoglu S."/>
            <person name="Isik K."/>
        </authorList>
    </citation>
    <scope>NUCLEOTIDE SEQUENCE [LARGE SCALE GENOMIC DNA]</scope>
    <source>
        <strain evidence="2 3">DSM 100528</strain>
    </source>
</reference>
<name>A0A5S4GA32_9ACTN</name>
<accession>A0A5S4GA32</accession>
<dbReference type="InterPro" id="IPR046198">
    <property type="entry name" value="DUF6230"/>
</dbReference>
<dbReference type="RefSeq" id="WP_379507498.1">
    <property type="nucleotide sequence ID" value="NZ_JBHSAZ010000046.1"/>
</dbReference>
<evidence type="ECO:0000256" key="1">
    <source>
        <dbReference type="SAM" id="Phobius"/>
    </source>
</evidence>
<keyword evidence="1" id="KW-1133">Transmembrane helix</keyword>
<evidence type="ECO:0000313" key="3">
    <source>
        <dbReference type="Proteomes" id="UP000306628"/>
    </source>
</evidence>
<proteinExistence type="predicted"/>
<dbReference type="EMBL" id="VCKX01000114">
    <property type="protein sequence ID" value="TMR29722.1"/>
    <property type="molecule type" value="Genomic_DNA"/>
</dbReference>
<dbReference type="Proteomes" id="UP000306628">
    <property type="component" value="Unassembled WGS sequence"/>
</dbReference>
<feature type="transmembrane region" description="Helical" evidence="1">
    <location>
        <begin position="39"/>
        <end position="62"/>
    </location>
</feature>